<feature type="signal peptide" evidence="1">
    <location>
        <begin position="1"/>
        <end position="18"/>
    </location>
</feature>
<evidence type="ECO:0000313" key="4">
    <source>
        <dbReference type="EMBL" id="KAE9304158.1"/>
    </source>
</evidence>
<evidence type="ECO:0000313" key="6">
    <source>
        <dbReference type="Proteomes" id="UP000434957"/>
    </source>
</evidence>
<dbReference type="EMBL" id="QXFT01002088">
    <property type="protein sequence ID" value="KAE9304158.1"/>
    <property type="molecule type" value="Genomic_DNA"/>
</dbReference>
<proteinExistence type="predicted"/>
<reference evidence="5 7" key="1">
    <citation type="submission" date="2018-09" db="EMBL/GenBank/DDBJ databases">
        <title>Genomic investigation of the strawberry pathogen Phytophthora fragariae indicates pathogenicity is determined by transcriptional variation in three key races.</title>
        <authorList>
            <person name="Adams T.M."/>
            <person name="Armitage A.D."/>
            <person name="Sobczyk M.K."/>
            <person name="Bates H.J."/>
            <person name="Dunwell J.M."/>
            <person name="Nellist C.F."/>
            <person name="Harrison R.J."/>
        </authorList>
    </citation>
    <scope>NUCLEOTIDE SEQUENCE [LARGE SCALE GENOMIC DNA]</scope>
    <source>
        <strain evidence="3 5">SCRP249</strain>
        <strain evidence="2 7">SCRP324</strain>
        <strain evidence="4 6">SCRP333</strain>
    </source>
</reference>
<accession>A0A6A3J8N1</accession>
<dbReference type="Proteomes" id="UP000435112">
    <property type="component" value="Unassembled WGS sequence"/>
</dbReference>
<dbReference type="Proteomes" id="UP000429607">
    <property type="component" value="Unassembled WGS sequence"/>
</dbReference>
<protein>
    <recommendedName>
        <fullName evidence="8">Secreted protein</fullName>
    </recommendedName>
</protein>
<sequence>MVQRMLLVSSIFVSSCSGARSQAWCRCDRFTLPGAGVGFTASWFCHRKVACSFRGSSRGGREAGHW</sequence>
<dbReference type="AlphaFoldDB" id="A0A6A3J8N1"/>
<name>A0A6A3J8N1_9STRA</name>
<evidence type="ECO:0000313" key="3">
    <source>
        <dbReference type="EMBL" id="KAE9035116.1"/>
    </source>
</evidence>
<evidence type="ECO:0000313" key="5">
    <source>
        <dbReference type="Proteomes" id="UP000429607"/>
    </source>
</evidence>
<evidence type="ECO:0008006" key="8">
    <source>
        <dbReference type="Google" id="ProtNLM"/>
    </source>
</evidence>
<organism evidence="2 7">
    <name type="scientific">Phytophthora rubi</name>
    <dbReference type="NCBI Taxonomy" id="129364"/>
    <lineage>
        <taxon>Eukaryota</taxon>
        <taxon>Sar</taxon>
        <taxon>Stramenopiles</taxon>
        <taxon>Oomycota</taxon>
        <taxon>Peronosporomycetes</taxon>
        <taxon>Peronosporales</taxon>
        <taxon>Peronosporaceae</taxon>
        <taxon>Phytophthora</taxon>
    </lineage>
</organism>
<evidence type="ECO:0000313" key="7">
    <source>
        <dbReference type="Proteomes" id="UP000435112"/>
    </source>
</evidence>
<dbReference type="EMBL" id="QXFU01002084">
    <property type="protein sequence ID" value="KAE8990702.1"/>
    <property type="molecule type" value="Genomic_DNA"/>
</dbReference>
<dbReference type="PROSITE" id="PS51257">
    <property type="entry name" value="PROKAR_LIPOPROTEIN"/>
    <property type="match status" value="1"/>
</dbReference>
<feature type="chain" id="PRO_5036164567" description="Secreted protein" evidence="1">
    <location>
        <begin position="19"/>
        <end position="66"/>
    </location>
</feature>
<dbReference type="Proteomes" id="UP000434957">
    <property type="component" value="Unassembled WGS sequence"/>
</dbReference>
<keyword evidence="6" id="KW-1185">Reference proteome</keyword>
<evidence type="ECO:0000256" key="1">
    <source>
        <dbReference type="SAM" id="SignalP"/>
    </source>
</evidence>
<gene>
    <name evidence="3" type="ORF">PR001_g9439</name>
    <name evidence="2" type="ORF">PR002_g21083</name>
    <name evidence="4" type="ORF">PR003_g21815</name>
</gene>
<dbReference type="EMBL" id="QXFV01000523">
    <property type="protein sequence ID" value="KAE9035116.1"/>
    <property type="molecule type" value="Genomic_DNA"/>
</dbReference>
<comment type="caution">
    <text evidence="2">The sequence shown here is derived from an EMBL/GenBank/DDBJ whole genome shotgun (WGS) entry which is preliminary data.</text>
</comment>
<keyword evidence="1" id="KW-0732">Signal</keyword>
<evidence type="ECO:0000313" key="2">
    <source>
        <dbReference type="EMBL" id="KAE8990702.1"/>
    </source>
</evidence>